<dbReference type="InterPro" id="IPR003660">
    <property type="entry name" value="HAMP_dom"/>
</dbReference>
<evidence type="ECO:0000256" key="8">
    <source>
        <dbReference type="ARBA" id="ARBA00029447"/>
    </source>
</evidence>
<dbReference type="EMBL" id="JSFK01000067">
    <property type="protein sequence ID" value="KHA69810.1"/>
    <property type="molecule type" value="Genomic_DNA"/>
</dbReference>
<protein>
    <submittedName>
        <fullName evidence="13">Chemotaxis protein</fullName>
    </submittedName>
</protein>
<feature type="transmembrane region" description="Helical" evidence="10">
    <location>
        <begin position="205"/>
        <end position="228"/>
    </location>
</feature>
<evidence type="ECO:0000256" key="9">
    <source>
        <dbReference type="PROSITE-ProRule" id="PRU00284"/>
    </source>
</evidence>
<evidence type="ECO:0000256" key="5">
    <source>
        <dbReference type="ARBA" id="ARBA00022989"/>
    </source>
</evidence>
<dbReference type="SMART" id="SM00283">
    <property type="entry name" value="MA"/>
    <property type="match status" value="1"/>
</dbReference>
<dbReference type="InterPro" id="IPR004090">
    <property type="entry name" value="Chemotax_Me-accpt_rcpt"/>
</dbReference>
<dbReference type="Gene3D" id="1.10.287.950">
    <property type="entry name" value="Methyl-accepting chemotaxis protein"/>
    <property type="match status" value="1"/>
</dbReference>
<evidence type="ECO:0000256" key="7">
    <source>
        <dbReference type="ARBA" id="ARBA00023224"/>
    </source>
</evidence>
<evidence type="ECO:0000259" key="12">
    <source>
        <dbReference type="PROSITE" id="PS50885"/>
    </source>
</evidence>
<dbReference type="SMART" id="SM00304">
    <property type="entry name" value="HAMP"/>
    <property type="match status" value="1"/>
</dbReference>
<dbReference type="PANTHER" id="PTHR32089:SF119">
    <property type="entry name" value="METHYL-ACCEPTING CHEMOTAXIS PROTEIN CTPL"/>
    <property type="match status" value="1"/>
</dbReference>
<dbReference type="CDD" id="cd06225">
    <property type="entry name" value="HAMP"/>
    <property type="match status" value="1"/>
</dbReference>
<dbReference type="GO" id="GO:0006935">
    <property type="term" value="P:chemotaxis"/>
    <property type="evidence" value="ECO:0007669"/>
    <property type="project" value="InterPro"/>
</dbReference>
<dbReference type="InterPro" id="IPR004089">
    <property type="entry name" value="MCPsignal_dom"/>
</dbReference>
<evidence type="ECO:0000256" key="6">
    <source>
        <dbReference type="ARBA" id="ARBA00023136"/>
    </source>
</evidence>
<evidence type="ECO:0000313" key="14">
    <source>
        <dbReference type="Proteomes" id="UP000030564"/>
    </source>
</evidence>
<dbReference type="Gene3D" id="3.30.450.20">
    <property type="entry name" value="PAS domain"/>
    <property type="match status" value="1"/>
</dbReference>
<dbReference type="OrthoDB" id="2489132at2"/>
<dbReference type="GO" id="GO:0004888">
    <property type="term" value="F:transmembrane signaling receptor activity"/>
    <property type="evidence" value="ECO:0007669"/>
    <property type="project" value="InterPro"/>
</dbReference>
<proteinExistence type="inferred from homology"/>
<dbReference type="FunFam" id="1.10.287.950:FF:000001">
    <property type="entry name" value="Methyl-accepting chemotaxis sensory transducer"/>
    <property type="match status" value="1"/>
</dbReference>
<comment type="caution">
    <text evidence="13">The sequence shown here is derived from an EMBL/GenBank/DDBJ whole genome shotgun (WGS) entry which is preliminary data.</text>
</comment>
<dbReference type="GO" id="GO:0005886">
    <property type="term" value="C:plasma membrane"/>
    <property type="evidence" value="ECO:0007669"/>
    <property type="project" value="UniProtKB-SubCell"/>
</dbReference>
<keyword evidence="3" id="KW-0488">Methylation</keyword>
<keyword evidence="5 10" id="KW-1133">Transmembrane helix</keyword>
<keyword evidence="4 10" id="KW-0812">Transmembrane</keyword>
<accession>A0A0A6D3W8</accession>
<comment type="similarity">
    <text evidence="8">Belongs to the methyl-accepting chemotaxis (MCP) protein family.</text>
</comment>
<evidence type="ECO:0000256" key="3">
    <source>
        <dbReference type="ARBA" id="ARBA00022481"/>
    </source>
</evidence>
<dbReference type="SUPFAM" id="SSF58104">
    <property type="entry name" value="Methyl-accepting chemotaxis protein (MCP) signaling domain"/>
    <property type="match status" value="1"/>
</dbReference>
<dbReference type="AlphaFoldDB" id="A0A0A6D3W8"/>
<dbReference type="PRINTS" id="PR00260">
    <property type="entry name" value="CHEMTRNSDUCR"/>
</dbReference>
<dbReference type="CDD" id="cd11386">
    <property type="entry name" value="MCP_signal"/>
    <property type="match status" value="1"/>
</dbReference>
<dbReference type="PROSITE" id="PS50111">
    <property type="entry name" value="CHEMOTAXIS_TRANSDUC_2"/>
    <property type="match status" value="1"/>
</dbReference>
<dbReference type="Proteomes" id="UP000030564">
    <property type="component" value="Unassembled WGS sequence"/>
</dbReference>
<keyword evidence="7 9" id="KW-0807">Transducer</keyword>
<evidence type="ECO:0000256" key="2">
    <source>
        <dbReference type="ARBA" id="ARBA00022475"/>
    </source>
</evidence>
<keyword evidence="6 10" id="KW-0472">Membrane</keyword>
<dbReference type="PANTHER" id="PTHR32089">
    <property type="entry name" value="METHYL-ACCEPTING CHEMOTAXIS PROTEIN MCPB"/>
    <property type="match status" value="1"/>
</dbReference>
<keyword evidence="2" id="KW-1003">Cell membrane</keyword>
<sequence>MRLSLKAKVLSLAVLPVLLFALVISLTTLFILQEQAHKEVEQTRERLLGDAKATLQSYVAVAMTTIKPLYDAAAPGDNEARAQAIKLLSGIRYGKDGYFFGYDSETVRLFKANDPEGVGKSFKDNRDPNGVYVNLGLVKVAKDGTHYLQYSSPLPGNAQVLVPKLGYTEYLAKWDMAVGTSVNLDGIEAQVALVEAQVQERMQGVVLSIVGVAVVVLLVIAAAGMLLANTILRPLTLMKANLDDIAAGEGDLTRRLNITSQDELGELAGSFNRFVDKIHGLVRQITEMTTQLTGLVTQVSDQAQRSDQAMERQRHETDQVATAINEMSAAAQEVAKSAQNAAVAAQQTDEEGQSAKRVVAGSIKQIHALVDDIRSSGVSLDSLQQDVTSIVGVLGVIRSIAEQTNLLALNAAIEAARAGEAGRGFAVVADEVRALASRTQISTQEIQGMIDRLQAGTQSAVEAMRRSSEAGDGTSQQANQAGASLDAMAELIATINSMNAQIASAAEEQTAVAEEINRSVHQIAVAVDSVADETQLGAQTSRSLAELGQRLGKLVGQFRI</sequence>
<evidence type="ECO:0000313" key="13">
    <source>
        <dbReference type="EMBL" id="KHA69810.1"/>
    </source>
</evidence>
<comment type="subcellular location">
    <subcellularLocation>
        <location evidence="1">Cell membrane</location>
        <topology evidence="1">Multi-pass membrane protein</topology>
    </subcellularLocation>
</comment>
<organism evidence="13 14">
    <name type="scientific">Pseudomonas chlororaphis</name>
    <dbReference type="NCBI Taxonomy" id="587753"/>
    <lineage>
        <taxon>Bacteria</taxon>
        <taxon>Pseudomonadati</taxon>
        <taxon>Pseudomonadota</taxon>
        <taxon>Gammaproteobacteria</taxon>
        <taxon>Pseudomonadales</taxon>
        <taxon>Pseudomonadaceae</taxon>
        <taxon>Pseudomonas</taxon>
    </lineage>
</organism>
<dbReference type="InterPro" id="IPR033480">
    <property type="entry name" value="sCache_2"/>
</dbReference>
<feature type="domain" description="HAMP" evidence="12">
    <location>
        <begin position="229"/>
        <end position="283"/>
    </location>
</feature>
<evidence type="ECO:0000256" key="10">
    <source>
        <dbReference type="SAM" id="Phobius"/>
    </source>
</evidence>
<evidence type="ECO:0000256" key="1">
    <source>
        <dbReference type="ARBA" id="ARBA00004651"/>
    </source>
</evidence>
<dbReference type="Pfam" id="PF00672">
    <property type="entry name" value="HAMP"/>
    <property type="match status" value="1"/>
</dbReference>
<dbReference type="Pfam" id="PF00015">
    <property type="entry name" value="MCPsignal"/>
    <property type="match status" value="1"/>
</dbReference>
<dbReference type="Pfam" id="PF17200">
    <property type="entry name" value="sCache_2"/>
    <property type="match status" value="1"/>
</dbReference>
<gene>
    <name evidence="13" type="ORF">NZ35_28960</name>
</gene>
<dbReference type="PROSITE" id="PS50885">
    <property type="entry name" value="HAMP"/>
    <property type="match status" value="1"/>
</dbReference>
<reference evidence="13 14" key="1">
    <citation type="submission" date="2014-10" db="EMBL/GenBank/DDBJ databases">
        <title>Draft genome sequence of Pseudomonas chlororaphis EA105.</title>
        <authorList>
            <person name="McCully L.M."/>
            <person name="Bitzer A.S."/>
            <person name="Spence C."/>
            <person name="Bais H."/>
            <person name="Silby M.W."/>
        </authorList>
    </citation>
    <scope>NUCLEOTIDE SEQUENCE [LARGE SCALE GENOMIC DNA]</scope>
    <source>
        <strain evidence="13 14">EA105</strain>
    </source>
</reference>
<dbReference type="SMART" id="SM01049">
    <property type="entry name" value="Cache_2"/>
    <property type="match status" value="1"/>
</dbReference>
<dbReference type="GO" id="GO:0007165">
    <property type="term" value="P:signal transduction"/>
    <property type="evidence" value="ECO:0007669"/>
    <property type="project" value="UniProtKB-KW"/>
</dbReference>
<evidence type="ECO:0000259" key="11">
    <source>
        <dbReference type="PROSITE" id="PS50111"/>
    </source>
</evidence>
<name>A0A0A6D3W8_9PSED</name>
<feature type="domain" description="Methyl-accepting transducer" evidence="11">
    <location>
        <begin position="288"/>
        <end position="524"/>
    </location>
</feature>
<evidence type="ECO:0000256" key="4">
    <source>
        <dbReference type="ARBA" id="ARBA00022692"/>
    </source>
</evidence>
<dbReference type="PATRIC" id="fig|587753.9.peg.5628"/>